<proteinExistence type="predicted"/>
<feature type="domain" description="SnoaL-like" evidence="2">
    <location>
        <begin position="19"/>
        <end position="141"/>
    </location>
</feature>
<reference evidence="3" key="1">
    <citation type="journal article" date="2020" name="Stud. Mycol.">
        <title>101 Dothideomycetes genomes: a test case for predicting lifestyles and emergence of pathogens.</title>
        <authorList>
            <person name="Haridas S."/>
            <person name="Albert R."/>
            <person name="Binder M."/>
            <person name="Bloem J."/>
            <person name="Labutti K."/>
            <person name="Salamov A."/>
            <person name="Andreopoulos B."/>
            <person name="Baker S."/>
            <person name="Barry K."/>
            <person name="Bills G."/>
            <person name="Bluhm B."/>
            <person name="Cannon C."/>
            <person name="Castanera R."/>
            <person name="Culley D."/>
            <person name="Daum C."/>
            <person name="Ezra D."/>
            <person name="Gonzalez J."/>
            <person name="Henrissat B."/>
            <person name="Kuo A."/>
            <person name="Liang C."/>
            <person name="Lipzen A."/>
            <person name="Lutzoni F."/>
            <person name="Magnuson J."/>
            <person name="Mondo S."/>
            <person name="Nolan M."/>
            <person name="Ohm R."/>
            <person name="Pangilinan J."/>
            <person name="Park H.-J."/>
            <person name="Ramirez L."/>
            <person name="Alfaro M."/>
            <person name="Sun H."/>
            <person name="Tritt A."/>
            <person name="Yoshinaga Y."/>
            <person name="Zwiers L.-H."/>
            <person name="Turgeon B."/>
            <person name="Goodwin S."/>
            <person name="Spatafora J."/>
            <person name="Crous P."/>
            <person name="Grigoriev I."/>
        </authorList>
    </citation>
    <scope>NUCLEOTIDE SEQUENCE</scope>
    <source>
        <strain evidence="3">CBS 113979</strain>
    </source>
</reference>
<evidence type="ECO:0000313" key="4">
    <source>
        <dbReference type="Proteomes" id="UP000800041"/>
    </source>
</evidence>
<sequence>MLLFSTLALALIHRAITTSEYDSIRSTLSRYALAIDLKDFDSLDSVFTKDIVANYSEPLNVLTGIEEVKTSLEASLAPVTSVHSITTQLIDFHDDDTVSSLTYYTAAQFGTGSLEGELVSAWGRYEDELVRTLVGWRISKRQLVYMVSTAPLDSIIRFSSSFLFKGPLIGNLDIFLPQ</sequence>
<dbReference type="EMBL" id="ML977168">
    <property type="protein sequence ID" value="KAF1984373.1"/>
    <property type="molecule type" value="Genomic_DNA"/>
</dbReference>
<dbReference type="AlphaFoldDB" id="A0A6G1GTU0"/>
<keyword evidence="4" id="KW-1185">Reference proteome</keyword>
<dbReference type="InterPro" id="IPR037401">
    <property type="entry name" value="SnoaL-like"/>
</dbReference>
<protein>
    <recommendedName>
        <fullName evidence="2">SnoaL-like domain-containing protein</fullName>
    </recommendedName>
</protein>
<dbReference type="OrthoDB" id="2148716at2759"/>
<dbReference type="InterPro" id="IPR032710">
    <property type="entry name" value="NTF2-like_dom_sf"/>
</dbReference>
<feature type="chain" id="PRO_5026223676" description="SnoaL-like domain-containing protein" evidence="1">
    <location>
        <begin position="18"/>
        <end position="178"/>
    </location>
</feature>
<dbReference type="Pfam" id="PF13577">
    <property type="entry name" value="SnoaL_4"/>
    <property type="match status" value="1"/>
</dbReference>
<gene>
    <name evidence="3" type="ORF">K402DRAFT_381074</name>
</gene>
<organism evidence="3 4">
    <name type="scientific">Aulographum hederae CBS 113979</name>
    <dbReference type="NCBI Taxonomy" id="1176131"/>
    <lineage>
        <taxon>Eukaryota</taxon>
        <taxon>Fungi</taxon>
        <taxon>Dikarya</taxon>
        <taxon>Ascomycota</taxon>
        <taxon>Pezizomycotina</taxon>
        <taxon>Dothideomycetes</taxon>
        <taxon>Pleosporomycetidae</taxon>
        <taxon>Aulographales</taxon>
        <taxon>Aulographaceae</taxon>
    </lineage>
</organism>
<keyword evidence="1" id="KW-0732">Signal</keyword>
<name>A0A6G1GTU0_9PEZI</name>
<evidence type="ECO:0000313" key="3">
    <source>
        <dbReference type="EMBL" id="KAF1984373.1"/>
    </source>
</evidence>
<evidence type="ECO:0000259" key="2">
    <source>
        <dbReference type="Pfam" id="PF13577"/>
    </source>
</evidence>
<dbReference type="Gene3D" id="3.10.450.50">
    <property type="match status" value="1"/>
</dbReference>
<dbReference type="Proteomes" id="UP000800041">
    <property type="component" value="Unassembled WGS sequence"/>
</dbReference>
<evidence type="ECO:0000256" key="1">
    <source>
        <dbReference type="SAM" id="SignalP"/>
    </source>
</evidence>
<dbReference type="SUPFAM" id="SSF54427">
    <property type="entry name" value="NTF2-like"/>
    <property type="match status" value="1"/>
</dbReference>
<accession>A0A6G1GTU0</accession>
<feature type="signal peptide" evidence="1">
    <location>
        <begin position="1"/>
        <end position="17"/>
    </location>
</feature>